<protein>
    <recommendedName>
        <fullName evidence="22">NB-ARC domain-containing protein</fullName>
    </recommendedName>
</protein>
<dbReference type="Proteomes" id="UP000306102">
    <property type="component" value="Unassembled WGS sequence"/>
</dbReference>
<comment type="caution">
    <text evidence="20">The sequence shown here is derived from an EMBL/GenBank/DDBJ whole genome shotgun (WGS) entry which is preliminary data.</text>
</comment>
<evidence type="ECO:0000256" key="9">
    <source>
        <dbReference type="ARBA" id="ARBA00022821"/>
    </source>
</evidence>
<dbReference type="SUPFAM" id="SSF52058">
    <property type="entry name" value="L domain-like"/>
    <property type="match status" value="1"/>
</dbReference>
<evidence type="ECO:0000256" key="12">
    <source>
        <dbReference type="ARBA" id="ARBA00023212"/>
    </source>
</evidence>
<keyword evidence="14" id="KW-0175">Coiled coil</keyword>
<keyword evidence="10" id="KW-0067">ATP-binding</keyword>
<evidence type="ECO:0000313" key="21">
    <source>
        <dbReference type="Proteomes" id="UP000306102"/>
    </source>
</evidence>
<dbReference type="Gene3D" id="1.20.5.4130">
    <property type="match status" value="1"/>
</dbReference>
<evidence type="ECO:0000256" key="6">
    <source>
        <dbReference type="ARBA" id="ARBA00022737"/>
    </source>
</evidence>
<dbReference type="GO" id="GO:0051607">
    <property type="term" value="P:defense response to virus"/>
    <property type="evidence" value="ECO:0007669"/>
    <property type="project" value="UniProtKB-ARBA"/>
</dbReference>
<evidence type="ECO:0000313" key="20">
    <source>
        <dbReference type="EMBL" id="THF95499.1"/>
    </source>
</evidence>
<dbReference type="GO" id="GO:0005856">
    <property type="term" value="C:cytoskeleton"/>
    <property type="evidence" value="ECO:0007669"/>
    <property type="project" value="UniProtKB-SubCell"/>
</dbReference>
<keyword evidence="12" id="KW-0963">Cytoplasm</keyword>
<dbReference type="InterPro" id="IPR055414">
    <property type="entry name" value="LRR_R13L4/SHOC2-like"/>
</dbReference>
<evidence type="ECO:0000256" key="15">
    <source>
        <dbReference type="SAM" id="Phobius"/>
    </source>
</evidence>
<dbReference type="InterPro" id="IPR041118">
    <property type="entry name" value="Rx_N"/>
</dbReference>
<keyword evidence="5" id="KW-0433">Leucine-rich repeat</keyword>
<keyword evidence="21" id="KW-1185">Reference proteome</keyword>
<dbReference type="Pfam" id="PF18052">
    <property type="entry name" value="Rx_N"/>
    <property type="match status" value="1"/>
</dbReference>
<evidence type="ECO:0000256" key="4">
    <source>
        <dbReference type="ARBA" id="ARBA00008894"/>
    </source>
</evidence>
<name>A0A4S4CZZ5_CAMSN</name>
<dbReference type="SMART" id="SM00369">
    <property type="entry name" value="LRR_TYP"/>
    <property type="match status" value="3"/>
</dbReference>
<dbReference type="PANTHER" id="PTHR23155:SF1205">
    <property type="entry name" value="DISEASE RESISTANCE PROTEIN RPM1"/>
    <property type="match status" value="1"/>
</dbReference>
<dbReference type="GO" id="GO:0098542">
    <property type="term" value="P:defense response to other organism"/>
    <property type="evidence" value="ECO:0007669"/>
    <property type="project" value="TreeGrafter"/>
</dbReference>
<dbReference type="Gene3D" id="1.10.8.430">
    <property type="entry name" value="Helical domain of apoptotic protease-activating factors"/>
    <property type="match status" value="2"/>
</dbReference>
<sequence length="1600" mass="184587">MKRIRNMTQLKRIGITKVREVDEEDLCTAIQNMSLLHYLSVMMIDEDEYLRMYALSSTPPRYLKTDRRPYSIHSSTSKFGRLHLCNAYEGGEQLRFSEGFHKLRILRLWNFPQLNEIIIERGVMTGLQDFHIRTCMQLKILPHGIELIECIRGERSKDHQKIAKSMHEEVNILTSSLAAILELIVCGLSKIFNLSVLIFAEFLLLLVMEHGSFQDQTASTLSLADEDHTLANSVRFTLNQESVSSLLILSCYKLQRRQAEAARIREKYPDRIPVIVEKAERSDIPDIDKNRVILTTRKEDVASSSFGVKSHVHYIKLLGVSDAWNLFCMKAFSSNPNRCCPQHLKTLAQNLVAKCDGLPLAIIALGSVMSSKYLESDWRKIYNGLSWELSNNPGLEVVKIILLLSFNDLPYRLKCCFLYCCLFPEDYKIKRKRLIRLWMAEGFVEKVRGRTPEEVAESYLMELICRSMLQVVMRNELGRPKNCKMHDLMRELAISTSETEKFCVVYDGREANDEEESATNRRMSIQSIGRESQLGNWKGMLKLRSLLVFVVEEIALPLSLRLLRVLDLEDAPIEVLPEELVDLFNLRIVSALENEASLIGGVREELNQLKLEFASMRSFLEDADKTTVQTEGEKTWVANVRELAYEVEDIIDEYMYYMNKQKVYGKFARFLRQIVYAPKNLWVRHRIATKLQKINHMIKAIPERNRRYGVDRVGEGTSSSQDHQRRLPNLSESSLFARDDDLVGIEDGKEQLLAWLMDREESQRMVISVVGMGGSGKTTLVAQAYNNRIVKRQFDCYAWITVSQKFVVDDLLRSMIKEFYRGAKEAIPMDLSSMSYRELIEMITNFLRLKRYVIVFDDVWSSNLWRDIHVSLLDEGLGSRVILTTRKEDVASSSFGVKSHVHYIKLLGVSDAWNLFCMKAFSSNPNRCCPQHLKTLAQNLVAKCDGLPLAIIALGSVMSSKYLESDWRKIYNGLSWELSNNPGLEVVKTILLLSFNDLPYRLKCCFLYCCLFPEDYKIKRKRLIRLWMAEGFVEKVRGRTPEEVAESYLMELICRSMLQVVMRHGSGRPKTCKMHDLMRELAIYTSETEKFCVIYDGREANDEEESATTNRRMSIQSIGRELQSWNWKGMSKLRSLLVFVVEEIALPLGLRFLRVLDLEDAPIEVLPEELVDLFHLRYLNLKETRVKELPKSIGRLCNLNTLDITHSKIEVLPAGITELRNLRHLKMYHFDYELLDDFQFVRGTTTPSNICKLKNLQVLVGVEAQADLMKQIRNMTQLKRIGITKVREVDEEDLCTAIQNMSLLRCLSVMVIDEDEYLRMDALSSTPPCDLKELILVGKLENVPCWFHSLQNLTFLSLRWSRLTEDPIPYIQALPNLGRLHLFNAYEGGGQLCFSEGFHKLRKLELCNFPQLNEIVIERGVMPGLQEFSIRKCMQLKILPHGIEYLEDLQGLFLTFVTNELIECIRGEGSKDHQKVRHIPSIHHWRQTPVELKYELLSRSTEDLRRALEKEKENIDRLFQHIRQGVLPLSTYSISAAHLHRGRSLGDKDSEFSELYGGASLLVARVLFGIAGIFFFVVVSDICCQIRVVRSFLSFMVVLH</sequence>
<evidence type="ECO:0000259" key="16">
    <source>
        <dbReference type="Pfam" id="PF00931"/>
    </source>
</evidence>
<keyword evidence="13" id="KW-0449">Lipoprotein</keyword>
<dbReference type="Pfam" id="PF23598">
    <property type="entry name" value="LRR_14"/>
    <property type="match status" value="1"/>
</dbReference>
<dbReference type="SUPFAM" id="SSF54236">
    <property type="entry name" value="Ubiquitin-like"/>
    <property type="match status" value="1"/>
</dbReference>
<keyword evidence="8" id="KW-0833">Ubl conjugation pathway</keyword>
<evidence type="ECO:0000259" key="18">
    <source>
        <dbReference type="Pfam" id="PF23559"/>
    </source>
</evidence>
<dbReference type="GO" id="GO:0005524">
    <property type="term" value="F:ATP binding"/>
    <property type="evidence" value="ECO:0007669"/>
    <property type="project" value="UniProtKB-KW"/>
</dbReference>
<dbReference type="InterPro" id="IPR002182">
    <property type="entry name" value="NB-ARC"/>
</dbReference>
<keyword evidence="7" id="KW-0547">Nucleotide-binding</keyword>
<evidence type="ECO:0000259" key="19">
    <source>
        <dbReference type="Pfam" id="PF23598"/>
    </source>
</evidence>
<feature type="domain" description="Disease resistance protein winged helix" evidence="18">
    <location>
        <begin position="422"/>
        <end position="493"/>
    </location>
</feature>
<evidence type="ECO:0000256" key="8">
    <source>
        <dbReference type="ARBA" id="ARBA00022786"/>
    </source>
</evidence>
<dbReference type="InterPro" id="IPR027417">
    <property type="entry name" value="P-loop_NTPase"/>
</dbReference>
<evidence type="ECO:0000256" key="5">
    <source>
        <dbReference type="ARBA" id="ARBA00022614"/>
    </source>
</evidence>
<feature type="domain" description="Disease resistance R13L4/SHOC-2-like LRR" evidence="19">
    <location>
        <begin position="1132"/>
        <end position="1450"/>
    </location>
</feature>
<dbReference type="PANTHER" id="PTHR23155">
    <property type="entry name" value="DISEASE RESISTANCE PROTEIN RP"/>
    <property type="match status" value="1"/>
</dbReference>
<dbReference type="PRINTS" id="PR00364">
    <property type="entry name" value="DISEASERSIST"/>
</dbReference>
<dbReference type="FunFam" id="1.10.10.10:FF:000322">
    <property type="entry name" value="Probable disease resistance protein At1g63360"/>
    <property type="match status" value="2"/>
</dbReference>
<dbReference type="InterPro" id="IPR003591">
    <property type="entry name" value="Leu-rich_rpt_typical-subtyp"/>
</dbReference>
<dbReference type="CDD" id="cd14798">
    <property type="entry name" value="RX-CC_like"/>
    <property type="match status" value="1"/>
</dbReference>
<reference evidence="20 21" key="1">
    <citation type="journal article" date="2018" name="Proc. Natl. Acad. Sci. U.S.A.">
        <title>Draft genome sequence of Camellia sinensis var. sinensis provides insights into the evolution of the tea genome and tea quality.</title>
        <authorList>
            <person name="Wei C."/>
            <person name="Yang H."/>
            <person name="Wang S."/>
            <person name="Zhao J."/>
            <person name="Liu C."/>
            <person name="Gao L."/>
            <person name="Xia E."/>
            <person name="Lu Y."/>
            <person name="Tai Y."/>
            <person name="She G."/>
            <person name="Sun J."/>
            <person name="Cao H."/>
            <person name="Tong W."/>
            <person name="Gao Q."/>
            <person name="Li Y."/>
            <person name="Deng W."/>
            <person name="Jiang X."/>
            <person name="Wang W."/>
            <person name="Chen Q."/>
            <person name="Zhang S."/>
            <person name="Li H."/>
            <person name="Wu J."/>
            <person name="Wang P."/>
            <person name="Li P."/>
            <person name="Shi C."/>
            <person name="Zheng F."/>
            <person name="Jian J."/>
            <person name="Huang B."/>
            <person name="Shan D."/>
            <person name="Shi M."/>
            <person name="Fang C."/>
            <person name="Yue Y."/>
            <person name="Li F."/>
            <person name="Li D."/>
            <person name="Wei S."/>
            <person name="Han B."/>
            <person name="Jiang C."/>
            <person name="Yin Y."/>
            <person name="Xia T."/>
            <person name="Zhang Z."/>
            <person name="Bennetzen J.L."/>
            <person name="Zhao S."/>
            <person name="Wan X."/>
        </authorList>
    </citation>
    <scope>NUCLEOTIDE SEQUENCE [LARGE SCALE GENOMIC DNA]</scope>
    <source>
        <strain evidence="21">cv. Shuchazao</strain>
        <tissue evidence="20">Leaf</tissue>
    </source>
</reference>
<dbReference type="GO" id="GO:0005776">
    <property type="term" value="C:autophagosome"/>
    <property type="evidence" value="ECO:0007669"/>
    <property type="project" value="UniProtKB-ARBA"/>
</dbReference>
<evidence type="ECO:0000256" key="7">
    <source>
        <dbReference type="ARBA" id="ARBA00022741"/>
    </source>
</evidence>
<dbReference type="Pfam" id="PF23559">
    <property type="entry name" value="WHD_DRP"/>
    <property type="match status" value="2"/>
</dbReference>
<evidence type="ECO:0000256" key="13">
    <source>
        <dbReference type="ARBA" id="ARBA00023288"/>
    </source>
</evidence>
<dbReference type="GO" id="GO:0043531">
    <property type="term" value="F:ADP binding"/>
    <property type="evidence" value="ECO:0007669"/>
    <property type="project" value="InterPro"/>
</dbReference>
<dbReference type="InterPro" id="IPR044974">
    <property type="entry name" value="Disease_R_plants"/>
</dbReference>
<evidence type="ECO:0000256" key="1">
    <source>
        <dbReference type="ARBA" id="ARBA00004245"/>
    </source>
</evidence>
<evidence type="ECO:0000256" key="3">
    <source>
        <dbReference type="ARBA" id="ARBA00007293"/>
    </source>
</evidence>
<keyword evidence="15" id="KW-1133">Transmembrane helix</keyword>
<gene>
    <name evidence="20" type="ORF">TEA_025921</name>
</gene>
<accession>A0A4S4CZZ5</accession>
<evidence type="ECO:0000259" key="17">
    <source>
        <dbReference type="Pfam" id="PF18052"/>
    </source>
</evidence>
<keyword evidence="6" id="KW-0677">Repeat</keyword>
<keyword evidence="9" id="KW-0611">Plant defense</keyword>
<evidence type="ECO:0000256" key="14">
    <source>
        <dbReference type="SAM" id="Coils"/>
    </source>
</evidence>
<dbReference type="InterPro" id="IPR036388">
    <property type="entry name" value="WH-like_DNA-bd_sf"/>
</dbReference>
<keyword evidence="11 15" id="KW-0472">Membrane</keyword>
<evidence type="ECO:0000256" key="10">
    <source>
        <dbReference type="ARBA" id="ARBA00022840"/>
    </source>
</evidence>
<keyword evidence="12" id="KW-0206">Cytoskeleton</keyword>
<dbReference type="Gene3D" id="3.80.10.10">
    <property type="entry name" value="Ribonuclease Inhibitor"/>
    <property type="match status" value="1"/>
</dbReference>
<comment type="subcellular location">
    <subcellularLocation>
        <location evidence="1">Cytoplasm</location>
        <location evidence="1">Cytoskeleton</location>
    </subcellularLocation>
    <subcellularLocation>
        <location evidence="2">Membrane</location>
    </subcellularLocation>
</comment>
<keyword evidence="15" id="KW-0812">Transmembrane</keyword>
<dbReference type="InterPro" id="IPR029071">
    <property type="entry name" value="Ubiquitin-like_domsf"/>
</dbReference>
<feature type="coiled-coil region" evidence="14">
    <location>
        <begin position="1494"/>
        <end position="1521"/>
    </location>
</feature>
<dbReference type="FunFam" id="3.40.50.300:FF:001091">
    <property type="entry name" value="Probable disease resistance protein At1g61300"/>
    <property type="match status" value="1"/>
</dbReference>
<dbReference type="Gene3D" id="1.10.10.10">
    <property type="entry name" value="Winged helix-like DNA-binding domain superfamily/Winged helix DNA-binding domain"/>
    <property type="match status" value="2"/>
</dbReference>
<dbReference type="Pfam" id="PF02991">
    <property type="entry name" value="ATG8"/>
    <property type="match status" value="1"/>
</dbReference>
<dbReference type="Pfam" id="PF00931">
    <property type="entry name" value="NB-ARC"/>
    <property type="match status" value="1"/>
</dbReference>
<dbReference type="Gene3D" id="3.40.50.300">
    <property type="entry name" value="P-loop containing nucleotide triphosphate hydrolases"/>
    <property type="match status" value="1"/>
</dbReference>
<organism evidence="20 21">
    <name type="scientific">Camellia sinensis var. sinensis</name>
    <name type="common">China tea</name>
    <dbReference type="NCBI Taxonomy" id="542762"/>
    <lineage>
        <taxon>Eukaryota</taxon>
        <taxon>Viridiplantae</taxon>
        <taxon>Streptophyta</taxon>
        <taxon>Embryophyta</taxon>
        <taxon>Tracheophyta</taxon>
        <taxon>Spermatophyta</taxon>
        <taxon>Magnoliopsida</taxon>
        <taxon>eudicotyledons</taxon>
        <taxon>Gunneridae</taxon>
        <taxon>Pentapetalae</taxon>
        <taxon>asterids</taxon>
        <taxon>Ericales</taxon>
        <taxon>Theaceae</taxon>
        <taxon>Camellia</taxon>
    </lineage>
</organism>
<evidence type="ECO:0000256" key="11">
    <source>
        <dbReference type="ARBA" id="ARBA00023136"/>
    </source>
</evidence>
<feature type="transmembrane region" description="Helical" evidence="15">
    <location>
        <begin position="1562"/>
        <end position="1584"/>
    </location>
</feature>
<comment type="similarity">
    <text evidence="3">Belongs to the ATG8 family.</text>
</comment>
<dbReference type="InterPro" id="IPR032675">
    <property type="entry name" value="LRR_dom_sf"/>
</dbReference>
<feature type="domain" description="Disease resistance protein winged helix" evidence="18">
    <location>
        <begin position="1011"/>
        <end position="1082"/>
    </location>
</feature>
<dbReference type="Gene3D" id="3.10.20.90">
    <property type="entry name" value="Phosphatidylinositol 3-kinase Catalytic Subunit, Chain A, domain 1"/>
    <property type="match status" value="1"/>
</dbReference>
<feature type="domain" description="NB-ARC" evidence="16">
    <location>
        <begin position="746"/>
        <end position="923"/>
    </location>
</feature>
<dbReference type="InterPro" id="IPR038005">
    <property type="entry name" value="RX-like_CC"/>
</dbReference>
<dbReference type="InterPro" id="IPR058922">
    <property type="entry name" value="WHD_DRP"/>
</dbReference>
<dbReference type="EMBL" id="SDRB02013251">
    <property type="protein sequence ID" value="THF95499.1"/>
    <property type="molecule type" value="Genomic_DNA"/>
</dbReference>
<evidence type="ECO:0000256" key="2">
    <source>
        <dbReference type="ARBA" id="ARBA00004370"/>
    </source>
</evidence>
<feature type="domain" description="Disease resistance N-terminal" evidence="17">
    <location>
        <begin position="587"/>
        <end position="668"/>
    </location>
</feature>
<dbReference type="InterPro" id="IPR004241">
    <property type="entry name" value="Atg8-like"/>
</dbReference>
<proteinExistence type="inferred from homology"/>
<dbReference type="SUPFAM" id="SSF52540">
    <property type="entry name" value="P-loop containing nucleoside triphosphate hydrolases"/>
    <property type="match status" value="2"/>
</dbReference>
<dbReference type="InterPro" id="IPR042197">
    <property type="entry name" value="Apaf_helical"/>
</dbReference>
<comment type="similarity">
    <text evidence="4">Belongs to the disease resistance NB-LRR family.</text>
</comment>
<dbReference type="GO" id="GO:0016020">
    <property type="term" value="C:membrane"/>
    <property type="evidence" value="ECO:0007669"/>
    <property type="project" value="UniProtKB-SubCell"/>
</dbReference>
<evidence type="ECO:0008006" key="22">
    <source>
        <dbReference type="Google" id="ProtNLM"/>
    </source>
</evidence>